<dbReference type="OrthoDB" id="5432442at2"/>
<keyword evidence="2" id="KW-1185">Reference proteome</keyword>
<dbReference type="eggNOG" id="ENOG50335BP">
    <property type="taxonomic scope" value="Bacteria"/>
</dbReference>
<dbReference type="RefSeq" id="WP_012499371.1">
    <property type="nucleotide sequence ID" value="NC_011026.1"/>
</dbReference>
<evidence type="ECO:0000313" key="2">
    <source>
        <dbReference type="Proteomes" id="UP000001208"/>
    </source>
</evidence>
<dbReference type="AlphaFoldDB" id="B3QWS3"/>
<dbReference type="KEGG" id="cts:Ctha_0819"/>
<name>B3QWS3_CHLT3</name>
<evidence type="ECO:0000313" key="1">
    <source>
        <dbReference type="EMBL" id="ACF13287.1"/>
    </source>
</evidence>
<accession>B3QWS3</accession>
<organism evidence="1 2">
    <name type="scientific">Chloroherpeton thalassium (strain ATCC 35110 / GB-78)</name>
    <dbReference type="NCBI Taxonomy" id="517418"/>
    <lineage>
        <taxon>Bacteria</taxon>
        <taxon>Pseudomonadati</taxon>
        <taxon>Chlorobiota</taxon>
        <taxon>Chlorobiia</taxon>
        <taxon>Chlorobiales</taxon>
        <taxon>Chloroherpetonaceae</taxon>
        <taxon>Chloroherpeton</taxon>
    </lineage>
</organism>
<proteinExistence type="predicted"/>
<protein>
    <submittedName>
        <fullName evidence="1">Uncharacterized protein</fullName>
    </submittedName>
</protein>
<sequence length="105" mass="12170">MEVQNRPLGLVMQMVEEMGSEVTYAYDDLVFINHNAFIIQFTETPILLKVYFNKDYQEAQVALLTKGLIEQAGKNGLEVQVKGTYELEQKEDENIEIKFFDKESE</sequence>
<dbReference type="Proteomes" id="UP000001208">
    <property type="component" value="Chromosome"/>
</dbReference>
<reference evidence="1 2" key="1">
    <citation type="submission" date="2008-06" db="EMBL/GenBank/DDBJ databases">
        <title>Complete sequence of Chloroherpeton thalassium ATCC 35110.</title>
        <authorList>
            <consortium name="US DOE Joint Genome Institute"/>
            <person name="Lucas S."/>
            <person name="Copeland A."/>
            <person name="Lapidus A."/>
            <person name="Glavina del Rio T."/>
            <person name="Dalin E."/>
            <person name="Tice H."/>
            <person name="Bruce D."/>
            <person name="Goodwin L."/>
            <person name="Pitluck S."/>
            <person name="Schmutz J."/>
            <person name="Larimer F."/>
            <person name="Land M."/>
            <person name="Hauser L."/>
            <person name="Kyrpides N."/>
            <person name="Mikhailova N."/>
            <person name="Liu Z."/>
            <person name="Li T."/>
            <person name="Zhao F."/>
            <person name="Overmann J."/>
            <person name="Bryant D.A."/>
            <person name="Richardson P."/>
        </authorList>
    </citation>
    <scope>NUCLEOTIDE SEQUENCE [LARGE SCALE GENOMIC DNA]</scope>
    <source>
        <strain evidence="2">ATCC 35110 / GB-78</strain>
    </source>
</reference>
<gene>
    <name evidence="1" type="ordered locus">Ctha_0819</name>
</gene>
<dbReference type="HOGENOM" id="CLU_160553_0_0_10"/>
<dbReference type="EMBL" id="CP001100">
    <property type="protein sequence ID" value="ACF13287.1"/>
    <property type="molecule type" value="Genomic_DNA"/>
</dbReference>